<evidence type="ECO:0000313" key="14">
    <source>
        <dbReference type="EMBL" id="MBR7748065.1"/>
    </source>
</evidence>
<keyword evidence="8 9" id="KW-0975">Bacterial flagellum</keyword>
<keyword evidence="4" id="KW-1003">Cell membrane</keyword>
<dbReference type="InterPro" id="IPR000067">
    <property type="entry name" value="FlgMring_FliF"/>
</dbReference>
<dbReference type="PANTHER" id="PTHR30046:SF0">
    <property type="entry name" value="FLAGELLAR M-RING PROTEIN"/>
    <property type="match status" value="1"/>
</dbReference>
<dbReference type="PRINTS" id="PR01009">
    <property type="entry name" value="FLGMRINGFLIF"/>
</dbReference>
<dbReference type="InterPro" id="IPR045851">
    <property type="entry name" value="AMP-bd_C_sf"/>
</dbReference>
<evidence type="ECO:0000256" key="1">
    <source>
        <dbReference type="ARBA" id="ARBA00004117"/>
    </source>
</evidence>
<evidence type="ECO:0000256" key="9">
    <source>
        <dbReference type="PIRNR" id="PIRNR004862"/>
    </source>
</evidence>
<keyword evidence="14" id="KW-0282">Flagellum</keyword>
<dbReference type="RefSeq" id="WP_212685410.1">
    <property type="nucleotide sequence ID" value="NZ_JAGSPM010000011.1"/>
</dbReference>
<proteinExistence type="inferred from homology"/>
<accession>A0A941DI95</accession>
<keyword evidence="7 11" id="KW-0472">Membrane</keyword>
<feature type="domain" description="Flagellar M-ring C-terminal" evidence="13">
    <location>
        <begin position="259"/>
        <end position="434"/>
    </location>
</feature>
<dbReference type="GO" id="GO:0071973">
    <property type="term" value="P:bacterial-type flagellum-dependent cell motility"/>
    <property type="evidence" value="ECO:0007669"/>
    <property type="project" value="InterPro"/>
</dbReference>
<evidence type="ECO:0000256" key="6">
    <source>
        <dbReference type="ARBA" id="ARBA00022989"/>
    </source>
</evidence>
<feature type="domain" description="Flagellar M-ring N-terminal" evidence="12">
    <location>
        <begin position="50"/>
        <end position="224"/>
    </location>
</feature>
<dbReference type="GO" id="GO:0005886">
    <property type="term" value="C:plasma membrane"/>
    <property type="evidence" value="ECO:0007669"/>
    <property type="project" value="UniProtKB-SubCell"/>
</dbReference>
<dbReference type="InterPro" id="IPR043427">
    <property type="entry name" value="YscJ/FliF"/>
</dbReference>
<comment type="caution">
    <text evidence="14">The sequence shown here is derived from an EMBL/GenBank/DDBJ whole genome shotgun (WGS) entry which is preliminary data.</text>
</comment>
<reference evidence="14 15" key="1">
    <citation type="submission" date="2021-04" db="EMBL/GenBank/DDBJ databases">
        <title>novel species isolated from subtropical streams in China.</title>
        <authorList>
            <person name="Lu H."/>
        </authorList>
    </citation>
    <scope>NUCLEOTIDE SEQUENCE [LARGE SCALE GENOMIC DNA]</scope>
    <source>
        <strain evidence="14 15">BYS107W</strain>
    </source>
</reference>
<evidence type="ECO:0000256" key="2">
    <source>
        <dbReference type="ARBA" id="ARBA00004651"/>
    </source>
</evidence>
<evidence type="ECO:0000256" key="11">
    <source>
        <dbReference type="SAM" id="Phobius"/>
    </source>
</evidence>
<organism evidence="14 15">
    <name type="scientific">Undibacterium baiyunense</name>
    <dbReference type="NCBI Taxonomy" id="2828731"/>
    <lineage>
        <taxon>Bacteria</taxon>
        <taxon>Pseudomonadati</taxon>
        <taxon>Pseudomonadota</taxon>
        <taxon>Betaproteobacteria</taxon>
        <taxon>Burkholderiales</taxon>
        <taxon>Oxalobacteraceae</taxon>
        <taxon>Undibacterium</taxon>
    </lineage>
</organism>
<keyword evidence="15" id="KW-1185">Reference proteome</keyword>
<evidence type="ECO:0000259" key="13">
    <source>
        <dbReference type="Pfam" id="PF08345"/>
    </source>
</evidence>
<dbReference type="EMBL" id="JAGSPM010000011">
    <property type="protein sequence ID" value="MBR7748065.1"/>
    <property type="molecule type" value="Genomic_DNA"/>
</dbReference>
<feature type="compositionally biased region" description="Polar residues" evidence="10">
    <location>
        <begin position="293"/>
        <end position="313"/>
    </location>
</feature>
<feature type="region of interest" description="Disordered" evidence="10">
    <location>
        <begin position="278"/>
        <end position="330"/>
    </location>
</feature>
<feature type="region of interest" description="Disordered" evidence="10">
    <location>
        <begin position="486"/>
        <end position="534"/>
    </location>
</feature>
<comment type="subcellular location">
    <subcellularLocation>
        <location evidence="1 9">Bacterial flagellum basal body</location>
    </subcellularLocation>
    <subcellularLocation>
        <location evidence="2">Cell membrane</location>
        <topology evidence="2">Multi-pass membrane protein</topology>
    </subcellularLocation>
</comment>
<dbReference type="AlphaFoldDB" id="A0A941DI95"/>
<evidence type="ECO:0000256" key="7">
    <source>
        <dbReference type="ARBA" id="ARBA00023136"/>
    </source>
</evidence>
<keyword evidence="6 11" id="KW-1133">Transmembrane helix</keyword>
<sequence length="566" mass="61609">MATANEATLDAPPVPVVFGIPQTPAVRTIILSVGAAITIAVMVGVWLWSQAPDYRVLFSNFNDRDGGAIVASLQQLNIPYKYSEGGSAILVPANQVHDARLKLASQGLPKGGNVGFELMENQKLGISQFLEQVNFQRALEGELARSIQAVSAVQTARVHLAIPKASVFVREQQKPTASVLLNLYPSRVLDQQQVSAIIHLVASSIPELPAKNVTIIDQNGNLLSDPSKQTATNNLDPSQLKYVQEFQQSVVKKVESIISPIVGAQNVRAEATADIDFSRSEQAAESYRPNSPPEASTIRSQQTSETYGKQANASGIPGALTNQPPVPATAPITAAANANDAQANAANNGLTQKDATFNYEVDKTIRYTQQAMGGLKRLSVAVVVNYKTETDKSGKTITRALTEVEKNQIIDLAREAMGFNKERGDTLNVVNSPFAVPEKVTPEDIPLWKQPDVLQTAKEIGKYLIGGLLLLYLFFGYLKPTLNKLTGKDPESLKKEKERQRQEEEEEKARQAEEEEAAIVSINGEAEEKSKQYNSSYEANMEMAKQLASSDPKIVANVIRSWVSNE</sequence>
<dbReference type="Pfam" id="PF01514">
    <property type="entry name" value="YscJ_FliF"/>
    <property type="match status" value="1"/>
</dbReference>
<dbReference type="Gene3D" id="3.30.300.30">
    <property type="match status" value="1"/>
</dbReference>
<dbReference type="GO" id="GO:0003774">
    <property type="term" value="F:cytoskeletal motor activity"/>
    <property type="evidence" value="ECO:0007669"/>
    <property type="project" value="InterPro"/>
</dbReference>
<evidence type="ECO:0000313" key="15">
    <source>
        <dbReference type="Proteomes" id="UP000680158"/>
    </source>
</evidence>
<evidence type="ECO:0000259" key="12">
    <source>
        <dbReference type="Pfam" id="PF01514"/>
    </source>
</evidence>
<dbReference type="InterPro" id="IPR013556">
    <property type="entry name" value="Flag_M-ring_C"/>
</dbReference>
<comment type="function">
    <text evidence="9">The M ring may be actively involved in energy transduction.</text>
</comment>
<dbReference type="Pfam" id="PF08345">
    <property type="entry name" value="YscJ_FliF_C"/>
    <property type="match status" value="1"/>
</dbReference>
<protein>
    <recommendedName>
        <fullName evidence="9">Flagellar M-ring protein</fullName>
    </recommendedName>
</protein>
<name>A0A941DI95_9BURK</name>
<comment type="similarity">
    <text evidence="3 9">Belongs to the FliF family.</text>
</comment>
<dbReference type="GO" id="GO:0009431">
    <property type="term" value="C:bacterial-type flagellum basal body, MS ring"/>
    <property type="evidence" value="ECO:0007669"/>
    <property type="project" value="InterPro"/>
</dbReference>
<keyword evidence="5 11" id="KW-0812">Transmembrane</keyword>
<evidence type="ECO:0000256" key="3">
    <source>
        <dbReference type="ARBA" id="ARBA00007971"/>
    </source>
</evidence>
<dbReference type="PIRSF" id="PIRSF004862">
    <property type="entry name" value="FliF"/>
    <property type="match status" value="1"/>
</dbReference>
<dbReference type="Proteomes" id="UP000680158">
    <property type="component" value="Unassembled WGS sequence"/>
</dbReference>
<gene>
    <name evidence="14" type="primary">fliF</name>
    <name evidence="14" type="ORF">KDM92_15875</name>
</gene>
<keyword evidence="14" id="KW-0969">Cilium</keyword>
<feature type="transmembrane region" description="Helical" evidence="11">
    <location>
        <begin position="29"/>
        <end position="48"/>
    </location>
</feature>
<dbReference type="PANTHER" id="PTHR30046">
    <property type="entry name" value="FLAGELLAR M-RING PROTEIN"/>
    <property type="match status" value="1"/>
</dbReference>
<evidence type="ECO:0000256" key="4">
    <source>
        <dbReference type="ARBA" id="ARBA00022475"/>
    </source>
</evidence>
<dbReference type="NCBIfam" id="TIGR00206">
    <property type="entry name" value="fliF"/>
    <property type="match status" value="1"/>
</dbReference>
<evidence type="ECO:0000256" key="10">
    <source>
        <dbReference type="SAM" id="MobiDB-lite"/>
    </source>
</evidence>
<evidence type="ECO:0000256" key="5">
    <source>
        <dbReference type="ARBA" id="ARBA00022692"/>
    </source>
</evidence>
<feature type="compositionally biased region" description="Basic and acidic residues" evidence="10">
    <location>
        <begin position="486"/>
        <end position="512"/>
    </location>
</feature>
<keyword evidence="14" id="KW-0966">Cell projection</keyword>
<evidence type="ECO:0000256" key="8">
    <source>
        <dbReference type="ARBA" id="ARBA00023143"/>
    </source>
</evidence>
<dbReference type="InterPro" id="IPR006182">
    <property type="entry name" value="FliF_N_dom"/>
</dbReference>